<keyword evidence="11" id="KW-1185">Reference proteome</keyword>
<organism evidence="10 11">
    <name type="scientific">Dysgonomonas termitidis</name>
    <dbReference type="NCBI Taxonomy" id="1516126"/>
    <lineage>
        <taxon>Bacteria</taxon>
        <taxon>Pseudomonadati</taxon>
        <taxon>Bacteroidota</taxon>
        <taxon>Bacteroidia</taxon>
        <taxon>Bacteroidales</taxon>
        <taxon>Dysgonomonadaceae</taxon>
        <taxon>Dysgonomonas</taxon>
    </lineage>
</organism>
<comment type="caution">
    <text evidence="10">The sequence shown here is derived from an EMBL/GenBank/DDBJ whole genome shotgun (WGS) entry which is preliminary data.</text>
</comment>
<dbReference type="Gene3D" id="3.40.50.11540">
    <property type="entry name" value="NADH-ubiquinone oxidoreductase 51kDa subunit"/>
    <property type="match status" value="1"/>
</dbReference>
<keyword evidence="6 8" id="KW-0408">Iron</keyword>
<evidence type="ECO:0000256" key="1">
    <source>
        <dbReference type="ARBA" id="ARBA00022448"/>
    </source>
</evidence>
<dbReference type="EC" id="7.-.-.-" evidence="8"/>
<keyword evidence="5 8" id="KW-0249">Electron transport</keyword>
<dbReference type="Gene3D" id="3.30.70.20">
    <property type="match status" value="1"/>
</dbReference>
<proteinExistence type="inferred from homology"/>
<keyword evidence="1 8" id="KW-0813">Transport</keyword>
<dbReference type="EMBL" id="JBHSGN010000064">
    <property type="protein sequence ID" value="MFC4673933.1"/>
    <property type="molecule type" value="Genomic_DNA"/>
</dbReference>
<comment type="cofactor">
    <cofactor evidence="8">
        <name>[4Fe-4S] cluster</name>
        <dbReference type="ChEBI" id="CHEBI:49883"/>
    </cofactor>
    <text evidence="8">Binds 2 [4Fe-4S] clusters per subunit.</text>
</comment>
<dbReference type="InterPro" id="IPR017900">
    <property type="entry name" value="4Fe4S_Fe_S_CS"/>
</dbReference>
<comment type="subunit">
    <text evidence="8">The complex is composed of six subunits: RnfA, RnfB, RnfC, RnfD, RnfE and RnfG.</text>
</comment>
<dbReference type="Pfam" id="PF13375">
    <property type="entry name" value="RnfC_N"/>
    <property type="match status" value="1"/>
</dbReference>
<feature type="domain" description="4Fe-4S ferredoxin-type" evidence="9">
    <location>
        <begin position="345"/>
        <end position="374"/>
    </location>
</feature>
<dbReference type="InterPro" id="IPR017896">
    <property type="entry name" value="4Fe4S_Fe-S-bd"/>
</dbReference>
<evidence type="ECO:0000256" key="3">
    <source>
        <dbReference type="ARBA" id="ARBA00022723"/>
    </source>
</evidence>
<feature type="domain" description="4Fe-4S ferredoxin-type" evidence="9">
    <location>
        <begin position="384"/>
        <end position="413"/>
    </location>
</feature>
<dbReference type="HAMAP" id="MF_00461">
    <property type="entry name" value="RsxC_RnfC"/>
    <property type="match status" value="1"/>
</dbReference>
<reference evidence="11" key="1">
    <citation type="journal article" date="2019" name="Int. J. Syst. Evol. Microbiol.">
        <title>The Global Catalogue of Microorganisms (GCM) 10K type strain sequencing project: providing services to taxonomists for standard genome sequencing and annotation.</title>
        <authorList>
            <consortium name="The Broad Institute Genomics Platform"/>
            <consortium name="The Broad Institute Genome Sequencing Center for Infectious Disease"/>
            <person name="Wu L."/>
            <person name="Ma J."/>
        </authorList>
    </citation>
    <scope>NUCLEOTIDE SEQUENCE [LARGE SCALE GENOMIC DNA]</scope>
    <source>
        <strain evidence="11">CCUG 66188</strain>
    </source>
</reference>
<dbReference type="PROSITE" id="PS51379">
    <property type="entry name" value="4FE4S_FER_2"/>
    <property type="match status" value="2"/>
</dbReference>
<evidence type="ECO:0000313" key="10">
    <source>
        <dbReference type="EMBL" id="MFC4673933.1"/>
    </source>
</evidence>
<evidence type="ECO:0000313" key="11">
    <source>
        <dbReference type="Proteomes" id="UP001596023"/>
    </source>
</evidence>
<dbReference type="InterPro" id="IPR026902">
    <property type="entry name" value="RnfC_N"/>
</dbReference>
<evidence type="ECO:0000259" key="9">
    <source>
        <dbReference type="PROSITE" id="PS51379"/>
    </source>
</evidence>
<sequence>MMHIFSMKSKTKKQKIQSLEDAPVLYIPLLRSYGCMSEPVVNVGDKVRKYQLIARSINHMPANMHSPVSGIVTDIREALQADGFMATTVVISNDFQETEVELPKGDTGSYTSKQLIELIEAAGIAGEGGAQFPASVKYRLDGHKIDTFIINGTECEPYLTADYALMAERTEELFKGIGIANRILQADDVVITIEEQNRELQKVFRPFLQRAGYKNYRVVVLPDEYPQGGELQLIRSVTGIEMPRSQRPRDIGVIVSNVGTICAIYDAVVNRHPVISRTITISGEESRNEGNFEVKIGTPVGHFIRLFGLSVTNKTVVLGGPMMGRGITDWNVPVSKGSSGVLFFRKEKIKRSNCISCGYCVDVCPMYLMPMKFEENFRRGKYFNLEKYSISSCIECAACEYICPSNVPLIESIKEGKIKLKQLADAIR</sequence>
<evidence type="ECO:0000256" key="2">
    <source>
        <dbReference type="ARBA" id="ARBA00022485"/>
    </source>
</evidence>
<feature type="binding site" evidence="8">
    <location>
        <position position="354"/>
    </location>
    <ligand>
        <name>[4Fe-4S] cluster</name>
        <dbReference type="ChEBI" id="CHEBI:49883"/>
        <label>1</label>
    </ligand>
</feature>
<dbReference type="PANTHER" id="PTHR43034:SF2">
    <property type="entry name" value="ION-TRANSLOCATING OXIDOREDUCTASE COMPLEX SUBUNIT C"/>
    <property type="match status" value="1"/>
</dbReference>
<dbReference type="NCBIfam" id="NF003454">
    <property type="entry name" value="PRK05035.1"/>
    <property type="match status" value="1"/>
</dbReference>
<comment type="function">
    <text evidence="8">Part of a membrane-bound complex that couples electron transfer with translocation of ions across the membrane.</text>
</comment>
<dbReference type="SUPFAM" id="SSF142019">
    <property type="entry name" value="Nqo1 FMN-binding domain-like"/>
    <property type="match status" value="1"/>
</dbReference>
<dbReference type="InterPro" id="IPR037225">
    <property type="entry name" value="Nuo51_FMN-bd_sf"/>
</dbReference>
<accession>A0ABV9KVC4</accession>
<name>A0ABV9KVC4_9BACT</name>
<keyword evidence="8" id="KW-1278">Translocase</keyword>
<feature type="binding site" evidence="8">
    <location>
        <position position="399"/>
    </location>
    <ligand>
        <name>[4Fe-4S] cluster</name>
        <dbReference type="ChEBI" id="CHEBI:49883"/>
        <label>2</label>
    </ligand>
</feature>
<feature type="binding site" evidence="8">
    <location>
        <position position="357"/>
    </location>
    <ligand>
        <name>[4Fe-4S] cluster</name>
        <dbReference type="ChEBI" id="CHEBI:49883"/>
        <label>1</label>
    </ligand>
</feature>
<dbReference type="NCBIfam" id="TIGR01945">
    <property type="entry name" value="rnfC"/>
    <property type="match status" value="1"/>
</dbReference>
<keyword evidence="8" id="KW-0472">Membrane</keyword>
<comment type="similarity">
    <text evidence="8">Belongs to the 4Fe4S bacterial-type ferredoxin family. RnfC subfamily.</text>
</comment>
<evidence type="ECO:0000256" key="7">
    <source>
        <dbReference type="ARBA" id="ARBA00023014"/>
    </source>
</evidence>
<protein>
    <recommendedName>
        <fullName evidence="8">Ion-translocating oxidoreductase complex subunit C</fullName>
        <ecNumber evidence="8">7.-.-.-</ecNumber>
    </recommendedName>
    <alternativeName>
        <fullName evidence="8">Rnf electron transport complex subunit C</fullName>
    </alternativeName>
</protein>
<feature type="binding site" evidence="8">
    <location>
        <position position="364"/>
    </location>
    <ligand>
        <name>[4Fe-4S] cluster</name>
        <dbReference type="ChEBI" id="CHEBI:49883"/>
        <label>2</label>
    </ligand>
</feature>
<feature type="binding site" evidence="8">
    <location>
        <position position="403"/>
    </location>
    <ligand>
        <name>[4Fe-4S] cluster</name>
        <dbReference type="ChEBI" id="CHEBI:49883"/>
        <label>1</label>
    </ligand>
</feature>
<dbReference type="Pfam" id="PF12838">
    <property type="entry name" value="Fer4_7"/>
    <property type="match status" value="1"/>
</dbReference>
<keyword evidence="7 8" id="KW-0411">Iron-sulfur</keyword>
<evidence type="ECO:0000256" key="6">
    <source>
        <dbReference type="ARBA" id="ARBA00023004"/>
    </source>
</evidence>
<feature type="binding site" evidence="8">
    <location>
        <position position="393"/>
    </location>
    <ligand>
        <name>[4Fe-4S] cluster</name>
        <dbReference type="ChEBI" id="CHEBI:49883"/>
        <label>2</label>
    </ligand>
</feature>
<dbReference type="PANTHER" id="PTHR43034">
    <property type="entry name" value="ION-TRANSLOCATING OXIDOREDUCTASE COMPLEX SUBUNIT C"/>
    <property type="match status" value="1"/>
</dbReference>
<keyword evidence="2 8" id="KW-0004">4Fe-4S</keyword>
<dbReference type="InterPro" id="IPR010208">
    <property type="entry name" value="Ion_transpt_RnfC/RsxC"/>
</dbReference>
<evidence type="ECO:0000256" key="5">
    <source>
        <dbReference type="ARBA" id="ARBA00022982"/>
    </source>
</evidence>
<dbReference type="RefSeq" id="WP_379995710.1">
    <property type="nucleotide sequence ID" value="NZ_JBHSGN010000064.1"/>
</dbReference>
<keyword evidence="8" id="KW-1003">Cell membrane</keyword>
<evidence type="ECO:0000256" key="4">
    <source>
        <dbReference type="ARBA" id="ARBA00022737"/>
    </source>
</evidence>
<evidence type="ECO:0000256" key="8">
    <source>
        <dbReference type="HAMAP-Rule" id="MF_00461"/>
    </source>
</evidence>
<dbReference type="Proteomes" id="UP001596023">
    <property type="component" value="Unassembled WGS sequence"/>
</dbReference>
<dbReference type="Pfam" id="PF01512">
    <property type="entry name" value="Complex1_51K"/>
    <property type="match status" value="1"/>
</dbReference>
<dbReference type="InterPro" id="IPR011538">
    <property type="entry name" value="Nuo51_FMN-bd"/>
</dbReference>
<dbReference type="PROSITE" id="PS00198">
    <property type="entry name" value="4FE4S_FER_1"/>
    <property type="match status" value="2"/>
</dbReference>
<comment type="subcellular location">
    <subcellularLocation>
        <location evidence="8">Cell membrane</location>
        <topology evidence="8">Peripheral membrane protein</topology>
    </subcellularLocation>
</comment>
<feature type="binding site" evidence="8">
    <location>
        <position position="360"/>
    </location>
    <ligand>
        <name>[4Fe-4S] cluster</name>
        <dbReference type="ChEBI" id="CHEBI:49883"/>
        <label>1</label>
    </ligand>
</feature>
<keyword evidence="3 8" id="KW-0479">Metal-binding</keyword>
<gene>
    <name evidence="10" type="primary">rsxC</name>
    <name evidence="8" type="synonym">rnfC</name>
    <name evidence="10" type="ORF">ACFO6W_09530</name>
</gene>
<dbReference type="SUPFAM" id="SSF46548">
    <property type="entry name" value="alpha-helical ferredoxin"/>
    <property type="match status" value="1"/>
</dbReference>
<feature type="binding site" evidence="8">
    <location>
        <position position="396"/>
    </location>
    <ligand>
        <name>[4Fe-4S] cluster</name>
        <dbReference type="ChEBI" id="CHEBI:49883"/>
        <label>2</label>
    </ligand>
</feature>
<keyword evidence="4 8" id="KW-0677">Repeat</keyword>